<evidence type="ECO:0000259" key="5">
    <source>
        <dbReference type="PROSITE" id="PS50893"/>
    </source>
</evidence>
<feature type="domain" description="ABC transporter" evidence="5">
    <location>
        <begin position="4"/>
        <end position="243"/>
    </location>
</feature>
<dbReference type="Gene3D" id="3.40.50.300">
    <property type="entry name" value="P-loop containing nucleotide triphosphate hydrolases"/>
    <property type="match status" value="1"/>
</dbReference>
<dbReference type="RefSeq" id="WP_264075659.1">
    <property type="nucleotide sequence ID" value="NZ_CP076676.1"/>
</dbReference>
<evidence type="ECO:0000313" key="7">
    <source>
        <dbReference type="Proteomes" id="UP001163166"/>
    </source>
</evidence>
<reference evidence="6" key="1">
    <citation type="journal article" date="2022" name="Biol. Control">
        <title>In silico genomic analysis of Rhodopseudomonas palustris strains revealed potential biocontrol agents and crop yield enhancers.</title>
        <authorList>
            <person name="Surachat K."/>
            <person name="Kantachote D."/>
            <person name="Deachamag P."/>
            <person name="Wonglapsuwan M."/>
        </authorList>
    </citation>
    <scope>NUCLEOTIDE SEQUENCE</scope>
    <source>
        <strain evidence="6">TLS06</strain>
    </source>
</reference>
<dbReference type="PROSITE" id="PS50893">
    <property type="entry name" value="ABC_TRANSPORTER_2"/>
    <property type="match status" value="1"/>
</dbReference>
<dbReference type="GO" id="GO:0016887">
    <property type="term" value="F:ATP hydrolysis activity"/>
    <property type="evidence" value="ECO:0007669"/>
    <property type="project" value="InterPro"/>
</dbReference>
<protein>
    <submittedName>
        <fullName evidence="6">ABC transporter ATP-binding protein</fullName>
    </submittedName>
</protein>
<organism evidence="6 7">
    <name type="scientific">Rhodopseudomonas palustris</name>
    <dbReference type="NCBI Taxonomy" id="1076"/>
    <lineage>
        <taxon>Bacteria</taxon>
        <taxon>Pseudomonadati</taxon>
        <taxon>Pseudomonadota</taxon>
        <taxon>Alphaproteobacteria</taxon>
        <taxon>Hyphomicrobiales</taxon>
        <taxon>Nitrobacteraceae</taxon>
        <taxon>Rhodopseudomonas</taxon>
    </lineage>
</organism>
<dbReference type="SUPFAM" id="SSF52540">
    <property type="entry name" value="P-loop containing nucleoside triphosphate hydrolases"/>
    <property type="match status" value="1"/>
</dbReference>
<dbReference type="PANTHER" id="PTHR45772:SF2">
    <property type="entry name" value="ABC TRANSPORTER ATP-BINDING PROTEIN"/>
    <property type="match status" value="1"/>
</dbReference>
<dbReference type="EMBL" id="CP076676">
    <property type="protein sequence ID" value="UYO40714.1"/>
    <property type="molecule type" value="Genomic_DNA"/>
</dbReference>
<dbReference type="GO" id="GO:0005886">
    <property type="term" value="C:plasma membrane"/>
    <property type="evidence" value="ECO:0007669"/>
    <property type="project" value="TreeGrafter"/>
</dbReference>
<accession>A0AAX3E1V5</accession>
<dbReference type="InterPro" id="IPR003439">
    <property type="entry name" value="ABC_transporter-like_ATP-bd"/>
</dbReference>
<dbReference type="Proteomes" id="UP001163166">
    <property type="component" value="Chromosome"/>
</dbReference>
<evidence type="ECO:0000256" key="2">
    <source>
        <dbReference type="ARBA" id="ARBA00022741"/>
    </source>
</evidence>
<evidence type="ECO:0000256" key="4">
    <source>
        <dbReference type="ARBA" id="ARBA00024722"/>
    </source>
</evidence>
<keyword evidence="3 6" id="KW-0067">ATP-binding</keyword>
<dbReference type="CDD" id="cd03219">
    <property type="entry name" value="ABC_Mj1267_LivG_branched"/>
    <property type="match status" value="1"/>
</dbReference>
<dbReference type="SMART" id="SM00382">
    <property type="entry name" value="AAA"/>
    <property type="match status" value="1"/>
</dbReference>
<dbReference type="GO" id="GO:0005524">
    <property type="term" value="F:ATP binding"/>
    <property type="evidence" value="ECO:0007669"/>
    <property type="project" value="UniProtKB-KW"/>
</dbReference>
<dbReference type="PANTHER" id="PTHR45772">
    <property type="entry name" value="CONSERVED COMPONENT OF ABC TRANSPORTER FOR NATURAL AMINO ACIDS-RELATED"/>
    <property type="match status" value="1"/>
</dbReference>
<keyword evidence="1" id="KW-0813">Transport</keyword>
<name>A0AAX3E1V5_RHOPL</name>
<evidence type="ECO:0000256" key="3">
    <source>
        <dbReference type="ARBA" id="ARBA00022840"/>
    </source>
</evidence>
<evidence type="ECO:0000256" key="1">
    <source>
        <dbReference type="ARBA" id="ARBA00022448"/>
    </source>
</evidence>
<dbReference type="InterPro" id="IPR051120">
    <property type="entry name" value="ABC_AA/LPS_Transport"/>
</dbReference>
<evidence type="ECO:0000313" key="6">
    <source>
        <dbReference type="EMBL" id="UYO40714.1"/>
    </source>
</evidence>
<dbReference type="InterPro" id="IPR027417">
    <property type="entry name" value="P-loop_NTPase"/>
</dbReference>
<keyword evidence="2" id="KW-0547">Nucleotide-binding</keyword>
<sequence>MALLEARGMRKVFGKLTALNGAELTVQPNEFHGLIGPNGSGKSTMMKCIAGAEVPTEGRVGFDGIDITSASPAERARAGMSLKFQITSVLPGLTLYDNVLLALQGQTALTKLMFSQTRGLLHDKVMAMLEQFRLVDRASEHASALSHGQQQWLEIAMALAPDPKLLLLDEPTGGMSLEERRVTGELLAPIKSRCSLVIVEHDLDFIRDICDRLTVLDQGAVLDTGTVEQIQASPKVQEVYLRRA</sequence>
<comment type="function">
    <text evidence="4">Involved in beta-(1--&gt;2)glucan export. Transmembrane domains (TMD) form a pore in the inner membrane and the ATP-binding domain (NBD) is responsible for energy generation.</text>
</comment>
<dbReference type="Pfam" id="PF00005">
    <property type="entry name" value="ABC_tran"/>
    <property type="match status" value="1"/>
</dbReference>
<dbReference type="InterPro" id="IPR003593">
    <property type="entry name" value="AAA+_ATPase"/>
</dbReference>
<gene>
    <name evidence="6" type="ORF">KQX62_05240</name>
</gene>
<proteinExistence type="predicted"/>
<dbReference type="AlphaFoldDB" id="A0AAX3E1V5"/>